<dbReference type="InterPro" id="IPR016908">
    <property type="entry name" value="UCP029037"/>
</dbReference>
<organism evidence="1 2">
    <name type="scientific">Mannheimia granulomatis</name>
    <dbReference type="NCBI Taxonomy" id="85402"/>
    <lineage>
        <taxon>Bacteria</taxon>
        <taxon>Pseudomonadati</taxon>
        <taxon>Pseudomonadota</taxon>
        <taxon>Gammaproteobacteria</taxon>
        <taxon>Pasteurellales</taxon>
        <taxon>Pasteurellaceae</taxon>
        <taxon>Mannheimia</taxon>
    </lineage>
</organism>
<gene>
    <name evidence="1" type="ORF">AK33_06990</name>
</gene>
<accession>A0A011NB95</accession>
<reference evidence="1 2" key="1">
    <citation type="journal article" date="2014" name="Genome Announc.">
        <title>Genome Sequence of a Presumptive Mannheimia haemolytica Strain with an A1/A6-Cross-Reactive Serotype from a White-Tailed Deer (Odocoileus virginianus).</title>
        <authorList>
            <person name="Lawrence P.K."/>
            <person name="Bey R.F."/>
            <person name="Wiener B."/>
            <person name="Kittichotirat W."/>
            <person name="Bumgarner R.E."/>
        </authorList>
    </citation>
    <scope>NUCLEOTIDE SEQUENCE [LARGE SCALE GENOMIC DNA]</scope>
    <source>
        <strain evidence="1 2">PKL10</strain>
    </source>
</reference>
<evidence type="ECO:0000313" key="2">
    <source>
        <dbReference type="Proteomes" id="UP000054123"/>
    </source>
</evidence>
<dbReference type="EMBL" id="JANJ01000005">
    <property type="protein sequence ID" value="EXI61867.1"/>
    <property type="molecule type" value="Genomic_DNA"/>
</dbReference>
<dbReference type="AlphaFoldDB" id="A0A011NB95"/>
<dbReference type="PATRIC" id="fig|1450449.3.peg.1373"/>
<dbReference type="Pfam" id="PF10071">
    <property type="entry name" value="DUF2310"/>
    <property type="match status" value="1"/>
</dbReference>
<dbReference type="PIRSF" id="PIRSF029037">
    <property type="entry name" value="UCP029037_Zn_ribbon"/>
    <property type="match status" value="1"/>
</dbReference>
<proteinExistence type="predicted"/>
<keyword evidence="2" id="KW-1185">Reference proteome</keyword>
<protein>
    <submittedName>
        <fullName evidence="1">Zn-ribbon-containing protein</fullName>
    </submittedName>
</protein>
<sequence length="251" mass="29193">MYQAIVHFSFKNFEQDPVTLISQILNQWLYNGQVIGREMPITFHQHSFQVRVCIPEQESLMPIYNSKEVNKALKQAEGVGIEFEAFEIVGRDYQADETSDNLNPAFQILYTTYLDTCSPLYDGAKFGPIPLYRLEDQVLSEALLNWQQTWQACDQLQMNGGVLESQALTQICDEKSELTQVGLNLCRQIEEKTAIPTFYYLYRLGSDKYEEHHRKCPFCQGDWKLAQPLHDIFHFKCDKCKLISNLSWEIL</sequence>
<comment type="caution">
    <text evidence="1">The sequence shown here is derived from an EMBL/GenBank/DDBJ whole genome shotgun (WGS) entry which is preliminary data.</text>
</comment>
<dbReference type="STRING" id="1122190.GCA_000621105_00730"/>
<evidence type="ECO:0000313" key="1">
    <source>
        <dbReference type="EMBL" id="EXI61867.1"/>
    </source>
</evidence>
<dbReference type="Proteomes" id="UP000054123">
    <property type="component" value="Unassembled WGS sequence"/>
</dbReference>
<dbReference type="OrthoDB" id="5589102at2"/>
<name>A0A011NB95_9PAST</name>
<dbReference type="RefSeq" id="WP_042803010.1">
    <property type="nucleotide sequence ID" value="NZ_AVSP01000001.1"/>
</dbReference>